<evidence type="ECO:0000256" key="6">
    <source>
        <dbReference type="ARBA" id="ARBA00022840"/>
    </source>
</evidence>
<dbReference type="NCBIfam" id="TIGR02432">
    <property type="entry name" value="lysidine_TilS_N"/>
    <property type="match status" value="1"/>
</dbReference>
<dbReference type="STRING" id="1127673.GLIP_1740"/>
<keyword evidence="4 8" id="KW-0819">tRNA processing</keyword>
<sequence>MNLQQTVTNSVRAFLEGKPKQVVVAYSGGVDSHLMLATVAELATEYPANQYLAVHVNHGLSPNADKWQQHCQKVCEEYRFPLKIQQVKVQASGNGGVEAAARKVRYQAIESVTQHKGVILLAQHVQDQLETVLLQLKRGAGPKGLSAMGQTLEKENGIILARPFLQIEKQHILQLAKHKNLQWIEDESNQDSRFDRNFLRTQIVPSLIARWPNLAEAAHRTAKLCAEQQRLLDEVNEQHLQGMINQRFAIDIPKLLSLSQAWQNQIVRYWLAQQQLTMPSYSVLDELPKLFHAKQDANPSIEIDDYQLRRFRDHLYCVRKKNVEVFSERKLIARNTILPNFLGQLRIADNLIGELTIKSRDNSLTFKPKAARHSKPLKQWFKEWNVPVWERERSLVVYLHEQVIAIVCDQQIFFADNVSDDVASSIHFEASPPKL</sequence>
<dbReference type="InterPro" id="IPR015262">
    <property type="entry name" value="tRNA_Ile_lys_synt_subst-bd"/>
</dbReference>
<dbReference type="GO" id="GO:0005737">
    <property type="term" value="C:cytoplasm"/>
    <property type="evidence" value="ECO:0007669"/>
    <property type="project" value="UniProtKB-SubCell"/>
</dbReference>
<protein>
    <recommendedName>
        <fullName evidence="8">tRNA(Ile)-lysidine synthase</fullName>
        <ecNumber evidence="8">6.3.4.19</ecNumber>
    </recommendedName>
    <alternativeName>
        <fullName evidence="8">tRNA(Ile)-2-lysyl-cytidine synthase</fullName>
    </alternativeName>
    <alternativeName>
        <fullName evidence="8">tRNA(Ile)-lysidine synthetase</fullName>
    </alternativeName>
</protein>
<keyword evidence="6 8" id="KW-0067">ATP-binding</keyword>
<dbReference type="GO" id="GO:0006400">
    <property type="term" value="P:tRNA modification"/>
    <property type="evidence" value="ECO:0007669"/>
    <property type="project" value="UniProtKB-UniRule"/>
</dbReference>
<evidence type="ECO:0000256" key="3">
    <source>
        <dbReference type="ARBA" id="ARBA00022598"/>
    </source>
</evidence>
<evidence type="ECO:0000256" key="5">
    <source>
        <dbReference type="ARBA" id="ARBA00022741"/>
    </source>
</evidence>
<evidence type="ECO:0000259" key="9">
    <source>
        <dbReference type="SMART" id="SM00977"/>
    </source>
</evidence>
<dbReference type="Pfam" id="PF11734">
    <property type="entry name" value="TilS_C"/>
    <property type="match status" value="1"/>
</dbReference>
<dbReference type="Pfam" id="PF09179">
    <property type="entry name" value="TilS"/>
    <property type="match status" value="1"/>
</dbReference>
<evidence type="ECO:0000256" key="2">
    <source>
        <dbReference type="ARBA" id="ARBA00022490"/>
    </source>
</evidence>
<keyword evidence="5 8" id="KW-0547">Nucleotide-binding</keyword>
<dbReference type="HAMAP" id="MF_01161">
    <property type="entry name" value="tRNA_Ile_lys_synt"/>
    <property type="match status" value="1"/>
</dbReference>
<evidence type="ECO:0000313" key="10">
    <source>
        <dbReference type="EMBL" id="GAC14373.1"/>
    </source>
</evidence>
<comment type="function">
    <text evidence="8">Ligates lysine onto the cytidine present at position 34 of the AUA codon-specific tRNA(Ile) that contains the anticodon CAU, in an ATP-dependent manner. Cytidine is converted to lysidine, thus changing the amino acid specificity of the tRNA from methionine to isoleucine.</text>
</comment>
<dbReference type="PANTHER" id="PTHR43033">
    <property type="entry name" value="TRNA(ILE)-LYSIDINE SYNTHASE-RELATED"/>
    <property type="match status" value="1"/>
</dbReference>
<dbReference type="EC" id="6.3.4.19" evidence="8"/>
<dbReference type="Pfam" id="PF01171">
    <property type="entry name" value="ATP_bind_3"/>
    <property type="match status" value="1"/>
</dbReference>
<dbReference type="RefSeq" id="WP_008844189.1">
    <property type="nucleotide sequence ID" value="NZ_BAEN01000036.1"/>
</dbReference>
<name>K6YCM6_9ALTE</name>
<keyword evidence="3 8" id="KW-0436">Ligase</keyword>
<dbReference type="Proteomes" id="UP000006334">
    <property type="component" value="Unassembled WGS sequence"/>
</dbReference>
<dbReference type="SMART" id="SM00977">
    <property type="entry name" value="TilS_C"/>
    <property type="match status" value="1"/>
</dbReference>
<dbReference type="GO" id="GO:0005524">
    <property type="term" value="F:ATP binding"/>
    <property type="evidence" value="ECO:0007669"/>
    <property type="project" value="UniProtKB-UniRule"/>
</dbReference>
<dbReference type="GO" id="GO:0032267">
    <property type="term" value="F:tRNA(Ile)-lysidine synthase activity"/>
    <property type="evidence" value="ECO:0007669"/>
    <property type="project" value="UniProtKB-EC"/>
</dbReference>
<dbReference type="eggNOG" id="COG0037">
    <property type="taxonomic scope" value="Bacteria"/>
</dbReference>
<dbReference type="AlphaFoldDB" id="K6YCM6"/>
<dbReference type="InterPro" id="IPR014729">
    <property type="entry name" value="Rossmann-like_a/b/a_fold"/>
</dbReference>
<dbReference type="InterPro" id="IPR012796">
    <property type="entry name" value="Lysidine-tRNA-synth_C"/>
</dbReference>
<dbReference type="InterPro" id="IPR011063">
    <property type="entry name" value="TilS/TtcA_N"/>
</dbReference>
<feature type="domain" description="Lysidine-tRNA(Ile) synthetase C-terminal" evidence="9">
    <location>
        <begin position="355"/>
        <end position="414"/>
    </location>
</feature>
<dbReference type="Gene3D" id="3.40.50.620">
    <property type="entry name" value="HUPs"/>
    <property type="match status" value="1"/>
</dbReference>
<dbReference type="SUPFAM" id="SSF82829">
    <property type="entry name" value="MesJ substrate recognition domain-like"/>
    <property type="match status" value="1"/>
</dbReference>
<dbReference type="PANTHER" id="PTHR43033:SF1">
    <property type="entry name" value="TRNA(ILE)-LYSIDINE SYNTHASE-RELATED"/>
    <property type="match status" value="1"/>
</dbReference>
<dbReference type="SUPFAM" id="SSF52402">
    <property type="entry name" value="Adenine nucleotide alpha hydrolases-like"/>
    <property type="match status" value="1"/>
</dbReference>
<accession>K6YCM6</accession>
<dbReference type="SUPFAM" id="SSF56037">
    <property type="entry name" value="PheT/TilS domain"/>
    <property type="match status" value="1"/>
</dbReference>
<evidence type="ECO:0000256" key="7">
    <source>
        <dbReference type="ARBA" id="ARBA00048539"/>
    </source>
</evidence>
<comment type="subcellular location">
    <subcellularLocation>
        <location evidence="1 8">Cytoplasm</location>
    </subcellularLocation>
</comment>
<comment type="caution">
    <text evidence="10">The sequence shown here is derived from an EMBL/GenBank/DDBJ whole genome shotgun (WGS) entry which is preliminary data.</text>
</comment>
<evidence type="ECO:0000256" key="4">
    <source>
        <dbReference type="ARBA" id="ARBA00022694"/>
    </source>
</evidence>
<evidence type="ECO:0000313" key="11">
    <source>
        <dbReference type="Proteomes" id="UP000006334"/>
    </source>
</evidence>
<keyword evidence="11" id="KW-1185">Reference proteome</keyword>
<organism evidence="10 11">
    <name type="scientific">Aliiglaciecola lipolytica E3</name>
    <dbReference type="NCBI Taxonomy" id="1127673"/>
    <lineage>
        <taxon>Bacteria</taxon>
        <taxon>Pseudomonadati</taxon>
        <taxon>Pseudomonadota</taxon>
        <taxon>Gammaproteobacteria</taxon>
        <taxon>Alteromonadales</taxon>
        <taxon>Alteromonadaceae</taxon>
        <taxon>Aliiglaciecola</taxon>
    </lineage>
</organism>
<comment type="domain">
    <text evidence="8">The N-terminal region contains the highly conserved SGGXDS motif, predicted to be a P-loop motif involved in ATP binding.</text>
</comment>
<dbReference type="OrthoDB" id="9807403at2"/>
<dbReference type="CDD" id="cd01992">
    <property type="entry name" value="TilS_N"/>
    <property type="match status" value="1"/>
</dbReference>
<feature type="binding site" evidence="8">
    <location>
        <begin position="27"/>
        <end position="32"/>
    </location>
    <ligand>
        <name>ATP</name>
        <dbReference type="ChEBI" id="CHEBI:30616"/>
    </ligand>
</feature>
<dbReference type="Gene3D" id="1.20.59.20">
    <property type="match status" value="1"/>
</dbReference>
<evidence type="ECO:0000256" key="1">
    <source>
        <dbReference type="ARBA" id="ARBA00004496"/>
    </source>
</evidence>
<reference evidence="10 11" key="1">
    <citation type="journal article" date="2017" name="Antonie Van Leeuwenhoek">
        <title>Rhizobium rhizosphaerae sp. nov., a novel species isolated from rice rhizosphere.</title>
        <authorList>
            <person name="Zhao J.J."/>
            <person name="Zhang J."/>
            <person name="Zhang R.J."/>
            <person name="Zhang C.W."/>
            <person name="Yin H.Q."/>
            <person name="Zhang X.X."/>
        </authorList>
    </citation>
    <scope>NUCLEOTIDE SEQUENCE [LARGE SCALE GENOMIC DNA]</scope>
    <source>
        <strain evidence="10 11">E3</strain>
    </source>
</reference>
<comment type="catalytic activity">
    <reaction evidence="7 8">
        <text>cytidine(34) in tRNA(Ile2) + L-lysine + ATP = lysidine(34) in tRNA(Ile2) + AMP + diphosphate + H(+)</text>
        <dbReference type="Rhea" id="RHEA:43744"/>
        <dbReference type="Rhea" id="RHEA-COMP:10625"/>
        <dbReference type="Rhea" id="RHEA-COMP:10670"/>
        <dbReference type="ChEBI" id="CHEBI:15378"/>
        <dbReference type="ChEBI" id="CHEBI:30616"/>
        <dbReference type="ChEBI" id="CHEBI:32551"/>
        <dbReference type="ChEBI" id="CHEBI:33019"/>
        <dbReference type="ChEBI" id="CHEBI:82748"/>
        <dbReference type="ChEBI" id="CHEBI:83665"/>
        <dbReference type="ChEBI" id="CHEBI:456215"/>
        <dbReference type="EC" id="6.3.4.19"/>
    </reaction>
</comment>
<gene>
    <name evidence="8 10" type="primary">tilS</name>
    <name evidence="10" type="ORF">GLIP_1740</name>
</gene>
<evidence type="ECO:0000256" key="8">
    <source>
        <dbReference type="HAMAP-Rule" id="MF_01161"/>
    </source>
</evidence>
<dbReference type="InterPro" id="IPR012795">
    <property type="entry name" value="tRNA_Ile_lys_synt_N"/>
</dbReference>
<comment type="similarity">
    <text evidence="8">Belongs to the tRNA(Ile)-lysidine synthase family.</text>
</comment>
<dbReference type="NCBIfam" id="TIGR02433">
    <property type="entry name" value="lysidine_TilS_C"/>
    <property type="match status" value="1"/>
</dbReference>
<dbReference type="InterPro" id="IPR012094">
    <property type="entry name" value="tRNA_Ile_lys_synt"/>
</dbReference>
<proteinExistence type="inferred from homology"/>
<keyword evidence="2 8" id="KW-0963">Cytoplasm</keyword>
<dbReference type="EMBL" id="BAEN01000036">
    <property type="protein sequence ID" value="GAC14373.1"/>
    <property type="molecule type" value="Genomic_DNA"/>
</dbReference>